<sequence length="223" mass="24989">MNSLAKAGLLCCLLCGSLAHAAGINIGTTRVIFHGDAKDASISISNSDNVPYLIQSWAQSISETGASGDAPFMVTPPLFRLNGGQKNVLRIIRTGGNLPEDRESLYWLDIKSIPSSNPDNKHNTLMLAVKAEFKLIYRPKALTPKTRRGCRSVNVVASGSHAHREEPHALLYELRHPFRWQSKSESPALCGAFRQRAVHAVCRRQRPDCLVYHQRFWRYWPRT</sequence>
<dbReference type="PANTHER" id="PTHR30251">
    <property type="entry name" value="PILUS ASSEMBLY CHAPERONE"/>
    <property type="match status" value="1"/>
</dbReference>
<dbReference type="SUPFAM" id="SSF49354">
    <property type="entry name" value="PapD-like"/>
    <property type="match status" value="1"/>
</dbReference>
<dbReference type="EMBL" id="UGXR01000001">
    <property type="protein sequence ID" value="SUH10988.1"/>
    <property type="molecule type" value="Genomic_DNA"/>
</dbReference>
<organism evidence="4 5">
    <name type="scientific">Salmonella enterica I</name>
    <dbReference type="NCBI Taxonomy" id="59201"/>
    <lineage>
        <taxon>Bacteria</taxon>
        <taxon>Pseudomonadati</taxon>
        <taxon>Pseudomonadota</taxon>
        <taxon>Gammaproteobacteria</taxon>
        <taxon>Enterobacterales</taxon>
        <taxon>Enterobacteriaceae</taxon>
        <taxon>Salmonella</taxon>
    </lineage>
</organism>
<dbReference type="InterPro" id="IPR050643">
    <property type="entry name" value="Periplasmic_pilus_chap"/>
</dbReference>
<feature type="chain" id="PRO_5016772603" evidence="2">
    <location>
        <begin position="22"/>
        <end position="223"/>
    </location>
</feature>
<dbReference type="AlphaFoldDB" id="A0A379VWS6"/>
<accession>A0A379VWS6</accession>
<dbReference type="PANTHER" id="PTHR30251:SF9">
    <property type="entry name" value="CHAPERONE PROTEIN CAF1M"/>
    <property type="match status" value="1"/>
</dbReference>
<dbReference type="InterPro" id="IPR001829">
    <property type="entry name" value="Pili_assmbl_chaperone_bac"/>
</dbReference>
<dbReference type="Pfam" id="PF00345">
    <property type="entry name" value="PapD_N"/>
    <property type="match status" value="1"/>
</dbReference>
<evidence type="ECO:0000313" key="4">
    <source>
        <dbReference type="EMBL" id="SUH10988.1"/>
    </source>
</evidence>
<dbReference type="InterPro" id="IPR013783">
    <property type="entry name" value="Ig-like_fold"/>
</dbReference>
<dbReference type="InterPro" id="IPR016147">
    <property type="entry name" value="Pili_assmbl_chaperone_N"/>
</dbReference>
<evidence type="ECO:0000256" key="2">
    <source>
        <dbReference type="SAM" id="SignalP"/>
    </source>
</evidence>
<dbReference type="GO" id="GO:0030288">
    <property type="term" value="C:outer membrane-bounded periplasmic space"/>
    <property type="evidence" value="ECO:0007669"/>
    <property type="project" value="InterPro"/>
</dbReference>
<name>A0A379VWS6_SALET</name>
<dbReference type="GO" id="GO:0071555">
    <property type="term" value="P:cell wall organization"/>
    <property type="evidence" value="ECO:0007669"/>
    <property type="project" value="InterPro"/>
</dbReference>
<evidence type="ECO:0000256" key="1">
    <source>
        <dbReference type="ARBA" id="ARBA00023319"/>
    </source>
</evidence>
<feature type="domain" description="Pili assembly chaperone N-terminal" evidence="3">
    <location>
        <begin position="23"/>
        <end position="142"/>
    </location>
</feature>
<dbReference type="Gene3D" id="2.60.40.10">
    <property type="entry name" value="Immunoglobulins"/>
    <property type="match status" value="1"/>
</dbReference>
<proteinExistence type="predicted"/>
<evidence type="ECO:0000313" key="5">
    <source>
        <dbReference type="Proteomes" id="UP000254346"/>
    </source>
</evidence>
<dbReference type="PRINTS" id="PR00969">
    <property type="entry name" value="CHAPERONPILI"/>
</dbReference>
<keyword evidence="2" id="KW-0732">Signal</keyword>
<dbReference type="Proteomes" id="UP000254346">
    <property type="component" value="Unassembled WGS sequence"/>
</dbReference>
<keyword evidence="1" id="KW-0393">Immunoglobulin domain</keyword>
<protein>
    <submittedName>
        <fullName evidence="4">Fimbrial assembly chaperone</fullName>
    </submittedName>
</protein>
<reference evidence="4 5" key="1">
    <citation type="submission" date="2018-06" db="EMBL/GenBank/DDBJ databases">
        <authorList>
            <consortium name="Pathogen Informatics"/>
            <person name="Doyle S."/>
        </authorList>
    </citation>
    <scope>NUCLEOTIDE SEQUENCE [LARGE SCALE GENOMIC DNA]</scope>
    <source>
        <strain evidence="4 5">NCTC8256</strain>
    </source>
</reference>
<gene>
    <name evidence="4" type="primary">fimC_2</name>
    <name evidence="4" type="ORF">NCTC8256_05017</name>
</gene>
<dbReference type="InterPro" id="IPR008962">
    <property type="entry name" value="PapD-like_sf"/>
</dbReference>
<evidence type="ECO:0000259" key="3">
    <source>
        <dbReference type="Pfam" id="PF00345"/>
    </source>
</evidence>
<feature type="signal peptide" evidence="2">
    <location>
        <begin position="1"/>
        <end position="21"/>
    </location>
</feature>